<dbReference type="Proteomes" id="UP000269019">
    <property type="component" value="Chromosome"/>
</dbReference>
<dbReference type="EMBL" id="CP033896">
    <property type="protein sequence ID" value="AZA13543.1"/>
    <property type="molecule type" value="Genomic_DNA"/>
</dbReference>
<comment type="similarity">
    <text evidence="1">Belongs to the RNA polymerase-binding protein RbpA family.</text>
</comment>
<comment type="subunit">
    <text evidence="1">Forms a complex with the RNAP catalytic core and with free principal sigma factors.</text>
</comment>
<dbReference type="GO" id="GO:0001000">
    <property type="term" value="F:bacterial-type RNA polymerase core enzyme binding"/>
    <property type="evidence" value="ECO:0007669"/>
    <property type="project" value="UniProtKB-UniRule"/>
</dbReference>
<accession>A0A3G6J700</accession>
<evidence type="ECO:0000313" key="4">
    <source>
        <dbReference type="Proteomes" id="UP000269019"/>
    </source>
</evidence>
<keyword evidence="2" id="KW-0175">Coiled coil</keyword>
<sequence>MADRVLRGSRMGAVSYETDRDHDLAPRKFMKYRTEAGEIFEVPFAHEAEIPGEWMCKNGQMGILVEGEGTEAKPVKPPRTHWDMLCERRSMEELEELLEERIELLRKRRRNATRLLKQQQEEEAAKKAAEQQ</sequence>
<dbReference type="Gene3D" id="2.20.28.270">
    <property type="entry name" value="RNA polymerase-binding protein A"/>
    <property type="match status" value="1"/>
</dbReference>
<keyword evidence="1" id="KW-0804">Transcription</keyword>
<dbReference type="InterPro" id="IPR038638">
    <property type="entry name" value="RbpA_sf"/>
</dbReference>
<dbReference type="RefSeq" id="WP_123927761.1">
    <property type="nucleotide sequence ID" value="NZ_CP033896.1"/>
</dbReference>
<keyword evidence="1" id="KW-0805">Transcription regulation</keyword>
<dbReference type="AlphaFoldDB" id="A0A3G6J700"/>
<feature type="coiled-coil region" evidence="2">
    <location>
        <begin position="87"/>
        <end position="132"/>
    </location>
</feature>
<reference evidence="3 4" key="1">
    <citation type="submission" date="2018-11" db="EMBL/GenBank/DDBJ databases">
        <authorList>
            <person name="Kleinhagauer T."/>
            <person name="Glaeser S.P."/>
            <person name="Spergser J."/>
            <person name="Ruckert C."/>
            <person name="Kaempfer P."/>
            <person name="Busse H.-J."/>
        </authorList>
    </citation>
    <scope>NUCLEOTIDE SEQUENCE [LARGE SCALE GENOMIC DNA]</scope>
    <source>
        <strain evidence="3 4">200CH</strain>
    </source>
</reference>
<evidence type="ECO:0000313" key="3">
    <source>
        <dbReference type="EMBL" id="AZA13543.1"/>
    </source>
</evidence>
<name>A0A3G6J700_9CORY</name>
<comment type="function">
    <text evidence="1">Binds to RNA polymerase (RNAP), stimulating transcription from principal, but not alternative sigma factor promoters.</text>
</comment>
<dbReference type="HAMAP" id="MF_01483">
    <property type="entry name" value="RbpA"/>
    <property type="match status" value="1"/>
</dbReference>
<protein>
    <recommendedName>
        <fullName evidence="1">RNA polymerase-binding protein RbpA</fullName>
    </recommendedName>
</protein>
<comment type="caution">
    <text evidence="1">Lacks conserved residue(s) required for the propagation of feature annotation.</text>
</comment>
<dbReference type="KEGG" id="ccho:CCHOA_05715"/>
<proteinExistence type="inferred from homology"/>
<dbReference type="Pfam" id="PF13397">
    <property type="entry name" value="RbpA"/>
    <property type="match status" value="1"/>
</dbReference>
<gene>
    <name evidence="1 3" type="primary">rbpA</name>
    <name evidence="3" type="ORF">CCHOA_05715</name>
</gene>
<evidence type="ECO:0000256" key="1">
    <source>
        <dbReference type="HAMAP-Rule" id="MF_01483"/>
    </source>
</evidence>
<dbReference type="InterPro" id="IPR025182">
    <property type="entry name" value="RNApol-bd_RbpA"/>
</dbReference>
<dbReference type="GO" id="GO:0045893">
    <property type="term" value="P:positive regulation of DNA-templated transcription"/>
    <property type="evidence" value="ECO:0007669"/>
    <property type="project" value="UniProtKB-UniRule"/>
</dbReference>
<dbReference type="OrthoDB" id="3618415at2"/>
<organism evidence="3 4">
    <name type="scientific">Corynebacterium choanae</name>
    <dbReference type="NCBI Taxonomy" id="1862358"/>
    <lineage>
        <taxon>Bacteria</taxon>
        <taxon>Bacillati</taxon>
        <taxon>Actinomycetota</taxon>
        <taxon>Actinomycetes</taxon>
        <taxon>Mycobacteriales</taxon>
        <taxon>Corynebacteriaceae</taxon>
        <taxon>Corynebacterium</taxon>
    </lineage>
</organism>
<keyword evidence="4" id="KW-1185">Reference proteome</keyword>
<evidence type="ECO:0000256" key="2">
    <source>
        <dbReference type="SAM" id="Coils"/>
    </source>
</evidence>